<feature type="non-terminal residue" evidence="5">
    <location>
        <position position="237"/>
    </location>
</feature>
<organism evidence="5 6">
    <name type="scientific">Allacma fusca</name>
    <dbReference type="NCBI Taxonomy" id="39272"/>
    <lineage>
        <taxon>Eukaryota</taxon>
        <taxon>Metazoa</taxon>
        <taxon>Ecdysozoa</taxon>
        <taxon>Arthropoda</taxon>
        <taxon>Hexapoda</taxon>
        <taxon>Collembola</taxon>
        <taxon>Symphypleona</taxon>
        <taxon>Sminthuridae</taxon>
        <taxon>Allacma</taxon>
    </lineage>
</organism>
<comment type="caution">
    <text evidence="5">The sequence shown here is derived from an EMBL/GenBank/DDBJ whole genome shotgun (WGS) entry which is preliminary data.</text>
</comment>
<keyword evidence="6" id="KW-1185">Reference proteome</keyword>
<evidence type="ECO:0000256" key="3">
    <source>
        <dbReference type="ARBA" id="ARBA00022490"/>
    </source>
</evidence>
<keyword evidence="3" id="KW-0963">Cytoplasm</keyword>
<dbReference type="AlphaFoldDB" id="A0A8J2P1C3"/>
<dbReference type="InterPro" id="IPR000073">
    <property type="entry name" value="AB_hydrolase_1"/>
</dbReference>
<proteinExistence type="inferred from homology"/>
<accession>A0A8J2P1C3</accession>
<dbReference type="InterPro" id="IPR026151">
    <property type="entry name" value="Maspardin"/>
</dbReference>
<evidence type="ECO:0000313" key="6">
    <source>
        <dbReference type="Proteomes" id="UP000708208"/>
    </source>
</evidence>
<dbReference type="OrthoDB" id="10264550at2759"/>
<comment type="similarity">
    <text evidence="2">Belongs to the AB hydrolase superfamily.</text>
</comment>
<evidence type="ECO:0000313" key="5">
    <source>
        <dbReference type="EMBL" id="CAG7721875.1"/>
    </source>
</evidence>
<dbReference type="PANTHER" id="PTHR15913">
    <property type="entry name" value="ACID CLUSTER PROTEIN 33"/>
    <property type="match status" value="1"/>
</dbReference>
<sequence>VEAPVYWCVNDWCEGFKKLLDHLDITRVHLFGASLGGFLAQKFAEYTYQYSRVASLILCNSFRDTSIFNYNQSAAVFWMMPSLVLKKFIIGNLESNRMDLPIARSIDFMSERLDSLEQSELASRLTLTCVNNYVDTFKLRNVKITMVDVFDESALTNQARDDLYKSYPHAKLAHLKSGGNFPYLSRSDEVNMHLMIHLRQFNGTKYSASEHKADEIIDVAAGIIIQAIPPPAPARVV</sequence>
<evidence type="ECO:0000259" key="4">
    <source>
        <dbReference type="Pfam" id="PF00561"/>
    </source>
</evidence>
<dbReference type="GO" id="GO:0005737">
    <property type="term" value="C:cytoplasm"/>
    <property type="evidence" value="ECO:0007669"/>
    <property type="project" value="UniProtKB-SubCell"/>
</dbReference>
<dbReference type="PANTHER" id="PTHR15913:SF0">
    <property type="entry name" value="MASPARDIN"/>
    <property type="match status" value="1"/>
</dbReference>
<evidence type="ECO:0000256" key="1">
    <source>
        <dbReference type="ARBA" id="ARBA00004496"/>
    </source>
</evidence>
<reference evidence="5" key="1">
    <citation type="submission" date="2021-06" db="EMBL/GenBank/DDBJ databases">
        <authorList>
            <person name="Hodson N. C."/>
            <person name="Mongue J. A."/>
            <person name="Jaron S. K."/>
        </authorList>
    </citation>
    <scope>NUCLEOTIDE SEQUENCE</scope>
</reference>
<feature type="domain" description="AB hydrolase-1" evidence="4">
    <location>
        <begin position="14"/>
        <end position="88"/>
    </location>
</feature>
<evidence type="ECO:0000256" key="2">
    <source>
        <dbReference type="ARBA" id="ARBA00008645"/>
    </source>
</evidence>
<gene>
    <name evidence="5" type="ORF">AFUS01_LOCUS11062</name>
</gene>
<name>A0A8J2P1C3_9HEXA</name>
<comment type="subcellular location">
    <subcellularLocation>
        <location evidence="1">Cytoplasm</location>
    </subcellularLocation>
</comment>
<dbReference type="EMBL" id="CAJVCH010083904">
    <property type="protein sequence ID" value="CAG7721875.1"/>
    <property type="molecule type" value="Genomic_DNA"/>
</dbReference>
<dbReference type="Pfam" id="PF00561">
    <property type="entry name" value="Abhydrolase_1"/>
    <property type="match status" value="1"/>
</dbReference>
<protein>
    <recommendedName>
        <fullName evidence="4">AB hydrolase-1 domain-containing protein</fullName>
    </recommendedName>
</protein>
<dbReference type="Proteomes" id="UP000708208">
    <property type="component" value="Unassembled WGS sequence"/>
</dbReference>